<keyword evidence="4" id="KW-1185">Reference proteome</keyword>
<feature type="chain" id="PRO_5044777462" evidence="2">
    <location>
        <begin position="26"/>
        <end position="323"/>
    </location>
</feature>
<dbReference type="AlphaFoldDB" id="A0ABD3XE30"/>
<proteinExistence type="predicted"/>
<evidence type="ECO:0000256" key="2">
    <source>
        <dbReference type="SAM" id="SignalP"/>
    </source>
</evidence>
<name>A0ABD3XE30_SINWO</name>
<evidence type="ECO:0000256" key="1">
    <source>
        <dbReference type="SAM" id="MobiDB-lite"/>
    </source>
</evidence>
<reference evidence="3 4" key="1">
    <citation type="submission" date="2024-11" db="EMBL/GenBank/DDBJ databases">
        <title>Chromosome-level genome assembly of the freshwater bivalve Anodonta woodiana.</title>
        <authorList>
            <person name="Chen X."/>
        </authorList>
    </citation>
    <scope>NUCLEOTIDE SEQUENCE [LARGE SCALE GENOMIC DNA]</scope>
    <source>
        <strain evidence="3">MN2024</strain>
        <tissue evidence="3">Gills</tissue>
    </source>
</reference>
<dbReference type="EMBL" id="JBJQND010000002">
    <property type="protein sequence ID" value="KAL3884541.1"/>
    <property type="molecule type" value="Genomic_DNA"/>
</dbReference>
<protein>
    <submittedName>
        <fullName evidence="3">Uncharacterized protein</fullName>
    </submittedName>
</protein>
<feature type="signal peptide" evidence="2">
    <location>
        <begin position="1"/>
        <end position="25"/>
    </location>
</feature>
<feature type="region of interest" description="Disordered" evidence="1">
    <location>
        <begin position="33"/>
        <end position="100"/>
    </location>
</feature>
<evidence type="ECO:0000313" key="4">
    <source>
        <dbReference type="Proteomes" id="UP001634394"/>
    </source>
</evidence>
<feature type="compositionally biased region" description="Polar residues" evidence="1">
    <location>
        <begin position="77"/>
        <end position="95"/>
    </location>
</feature>
<keyword evidence="2" id="KW-0732">Signal</keyword>
<accession>A0ABD3XE30</accession>
<evidence type="ECO:0000313" key="3">
    <source>
        <dbReference type="EMBL" id="KAL3884541.1"/>
    </source>
</evidence>
<sequence>MEMGPLLTPVLFLMAALSTMNCITAQSASQDMATASSHKATPVSVAPRQESQNEAATTRMAGTPSNMATAAPLLTRTMESTRSPPVVSTKQTTKPPTGVLKQPSTCCYSENMVMMLQKNRPVVNGYVPYVSILELANGTDIVACDTKLLLKATFRRNDLADSCQGCTSVPQCGNQMLKIELWMSPNKTGVSFHVGDSITNNGFGGDDSTQENNAEFHMYDYEQRLYGSDKCSNMSQLLFSLPSTVAHWVTVYIGNEFIRVSTPLGDTYELCSDCLFALNGQTDSKGTVNEDIYIGLNRIIPTQIGDGSGVCGAVISWACPWKA</sequence>
<dbReference type="Proteomes" id="UP001634394">
    <property type="component" value="Unassembled WGS sequence"/>
</dbReference>
<comment type="caution">
    <text evidence="3">The sequence shown here is derived from an EMBL/GenBank/DDBJ whole genome shotgun (WGS) entry which is preliminary data.</text>
</comment>
<organism evidence="3 4">
    <name type="scientific">Sinanodonta woodiana</name>
    <name type="common">Chinese pond mussel</name>
    <name type="synonym">Anodonta woodiana</name>
    <dbReference type="NCBI Taxonomy" id="1069815"/>
    <lineage>
        <taxon>Eukaryota</taxon>
        <taxon>Metazoa</taxon>
        <taxon>Spiralia</taxon>
        <taxon>Lophotrochozoa</taxon>
        <taxon>Mollusca</taxon>
        <taxon>Bivalvia</taxon>
        <taxon>Autobranchia</taxon>
        <taxon>Heteroconchia</taxon>
        <taxon>Palaeoheterodonta</taxon>
        <taxon>Unionida</taxon>
        <taxon>Unionoidea</taxon>
        <taxon>Unionidae</taxon>
        <taxon>Unioninae</taxon>
        <taxon>Sinanodonta</taxon>
    </lineage>
</organism>
<gene>
    <name evidence="3" type="ORF">ACJMK2_024675</name>
</gene>